<evidence type="ECO:0000256" key="12">
    <source>
        <dbReference type="ARBA" id="ARBA00023242"/>
    </source>
</evidence>
<keyword evidence="3" id="KW-1017">Isopeptide bond</keyword>
<dbReference type="FunFam" id="3.30.160.60:FF:000690">
    <property type="entry name" value="Zinc finger protein 354C"/>
    <property type="match status" value="1"/>
</dbReference>
<dbReference type="GO" id="GO:0043565">
    <property type="term" value="F:sequence-specific DNA binding"/>
    <property type="evidence" value="ECO:0007669"/>
    <property type="project" value="UniProtKB-ARBA"/>
</dbReference>
<dbReference type="InterPro" id="IPR050636">
    <property type="entry name" value="C2H2-ZF_domain-containing"/>
</dbReference>
<evidence type="ECO:0000256" key="2">
    <source>
        <dbReference type="ARBA" id="ARBA00006991"/>
    </source>
</evidence>
<dbReference type="GO" id="GO:0005634">
    <property type="term" value="C:nucleus"/>
    <property type="evidence" value="ECO:0007669"/>
    <property type="project" value="UniProtKB-SubCell"/>
</dbReference>
<evidence type="ECO:0000256" key="9">
    <source>
        <dbReference type="ARBA" id="ARBA00023015"/>
    </source>
</evidence>
<dbReference type="Pfam" id="PF13894">
    <property type="entry name" value="zf-C2H2_4"/>
    <property type="match status" value="1"/>
</dbReference>
<evidence type="ECO:0000256" key="13">
    <source>
        <dbReference type="PROSITE-ProRule" id="PRU00042"/>
    </source>
</evidence>
<evidence type="ECO:0000256" key="11">
    <source>
        <dbReference type="ARBA" id="ARBA00023163"/>
    </source>
</evidence>
<dbReference type="InterPro" id="IPR036236">
    <property type="entry name" value="Znf_C2H2_sf"/>
</dbReference>
<dbReference type="SUPFAM" id="SSF57667">
    <property type="entry name" value="beta-beta-alpha zinc fingers"/>
    <property type="match status" value="6"/>
</dbReference>
<feature type="domain" description="ZAD" evidence="16">
    <location>
        <begin position="6"/>
        <end position="86"/>
    </location>
</feature>
<reference evidence="17" key="1">
    <citation type="submission" date="2022-01" db="EMBL/GenBank/DDBJ databases">
        <authorList>
            <person name="King R."/>
        </authorList>
    </citation>
    <scope>NUCLEOTIDE SEQUENCE</scope>
</reference>
<keyword evidence="9" id="KW-0805">Transcription regulation</keyword>
<feature type="domain" description="C2H2-type" evidence="15">
    <location>
        <begin position="470"/>
        <end position="497"/>
    </location>
</feature>
<feature type="domain" description="C2H2-type" evidence="15">
    <location>
        <begin position="584"/>
        <end position="611"/>
    </location>
</feature>
<dbReference type="PANTHER" id="PTHR47772:SF15">
    <property type="entry name" value="REDUCED EXPRESSION 2-RELATED"/>
    <property type="match status" value="1"/>
</dbReference>
<evidence type="ECO:0000259" key="16">
    <source>
        <dbReference type="PROSITE" id="PS51915"/>
    </source>
</evidence>
<keyword evidence="10" id="KW-0238">DNA-binding</keyword>
<dbReference type="AlphaFoldDB" id="A0A9N9QQF1"/>
<dbReference type="FunFam" id="3.30.160.60:FF:000852">
    <property type="entry name" value="zinc finger protein 629 isoform X2"/>
    <property type="match status" value="1"/>
</dbReference>
<evidence type="ECO:0000256" key="1">
    <source>
        <dbReference type="ARBA" id="ARBA00004123"/>
    </source>
</evidence>
<feature type="domain" description="C2H2-type" evidence="15">
    <location>
        <begin position="414"/>
        <end position="441"/>
    </location>
</feature>
<feature type="domain" description="C2H2-type" evidence="15">
    <location>
        <begin position="328"/>
        <end position="355"/>
    </location>
</feature>
<feature type="binding site" evidence="14">
    <location>
        <position position="11"/>
    </location>
    <ligand>
        <name>Zn(2+)</name>
        <dbReference type="ChEBI" id="CHEBI:29105"/>
    </ligand>
</feature>
<feature type="domain" description="C2H2-type" evidence="15">
    <location>
        <begin position="527"/>
        <end position="555"/>
    </location>
</feature>
<dbReference type="PROSITE" id="PS00028">
    <property type="entry name" value="ZINC_FINGER_C2H2_1"/>
    <property type="match status" value="12"/>
</dbReference>
<dbReference type="GO" id="GO:0006355">
    <property type="term" value="P:regulation of DNA-templated transcription"/>
    <property type="evidence" value="ECO:0007669"/>
    <property type="project" value="UniProtKB-ARBA"/>
</dbReference>
<protein>
    <submittedName>
        <fullName evidence="17">Uncharacterized protein</fullName>
    </submittedName>
</protein>
<dbReference type="Proteomes" id="UP001152799">
    <property type="component" value="Chromosome 6"/>
</dbReference>
<evidence type="ECO:0000256" key="10">
    <source>
        <dbReference type="ARBA" id="ARBA00023125"/>
    </source>
</evidence>
<dbReference type="FunFam" id="3.30.160.60:FF:000202">
    <property type="entry name" value="Zinc finger protein 574"/>
    <property type="match status" value="1"/>
</dbReference>
<gene>
    <name evidence="17" type="ORF">CEUTPL_LOCUS10351</name>
</gene>
<evidence type="ECO:0000256" key="4">
    <source>
        <dbReference type="ARBA" id="ARBA00022723"/>
    </source>
</evidence>
<feature type="binding site" evidence="14">
    <location>
        <position position="59"/>
    </location>
    <ligand>
        <name>Zn(2+)</name>
        <dbReference type="ChEBI" id="CHEBI:29105"/>
    </ligand>
</feature>
<dbReference type="FunFam" id="3.30.160.60:FF:000624">
    <property type="entry name" value="zinc finger protein 697"/>
    <property type="match status" value="1"/>
</dbReference>
<feature type="domain" description="C2H2-type" evidence="15">
    <location>
        <begin position="556"/>
        <end position="583"/>
    </location>
</feature>
<dbReference type="FunFam" id="3.30.160.60:FF:000176">
    <property type="entry name" value="zinc finger protein 70"/>
    <property type="match status" value="1"/>
</dbReference>
<dbReference type="EMBL" id="OU892282">
    <property type="protein sequence ID" value="CAG9769877.1"/>
    <property type="molecule type" value="Genomic_DNA"/>
</dbReference>
<dbReference type="SUPFAM" id="SSF57716">
    <property type="entry name" value="Glucocorticoid receptor-like (DNA-binding domain)"/>
    <property type="match status" value="1"/>
</dbReference>
<evidence type="ECO:0000256" key="7">
    <source>
        <dbReference type="ARBA" id="ARBA00022833"/>
    </source>
</evidence>
<keyword evidence="8" id="KW-0832">Ubl conjugation</keyword>
<evidence type="ECO:0000256" key="5">
    <source>
        <dbReference type="ARBA" id="ARBA00022737"/>
    </source>
</evidence>
<feature type="domain" description="C2H2-type" evidence="15">
    <location>
        <begin position="612"/>
        <end position="641"/>
    </location>
</feature>
<evidence type="ECO:0000256" key="14">
    <source>
        <dbReference type="PROSITE-ProRule" id="PRU01263"/>
    </source>
</evidence>
<evidence type="ECO:0000256" key="8">
    <source>
        <dbReference type="ARBA" id="ARBA00022843"/>
    </source>
</evidence>
<sequence>MASTTQQCLLCNSSCLSVRNSVNIFINNSGSSDLNLATVLEEILESPLTQESVHSSIICKKCYKLVDEFDELQNRRIQIKNDIFENYQNTLEAKIEAQSAQEIVDDVPDTIVEETEIHLPSTTKVLQNGALSRNELPKKILDIPSSDDESNQVTETNFQSMEDIDMELVKMHSSPAEIDINPFANTDTEDESSTVISTTQTSFVKIKTEPTSNEEPSISNKPNILKKKSQDSITYSDNIIIQQSNDTFKNIDDASNVSCVSREGKIYTCLLCTGNETVAGEAKAIIGHVKEAHNTRLYICDVCGLDFSKRNLLSAHVDDHVANEEGDFQCEVCNRIFTNLRLFRIHRRMHLPHNKSWQCNTCGKKYSSKNLLDEHVNTHLGVRPYACSTCGKDFASKYTFKAHEKTHETRPRPFKCEQCGKAFLSQQNLSQHEKTHVGIKEYQCHLCNKTFGTTHSLEVHSLIHTGYKPYYCSLCGKSFARKAEIRDHERTHTGERPFQCEFCGATFSQRSNLQTHKRTTHYDDKRYRCDTCGKCFKRRRLLDYHLKAAHTGERPFECDICKATFIYPEHFKKHRRIHTGEKPYKCEVCDKAFVSRDNRNAHRFVHSDRKPYECLVCSAGFMRKPHLFQHMRAEGHVNDTIVINQPRLTLDEKVDIESETYLVPVEDVDSNDIKQIIGGEQVGDHIMIDHKRITGIDSSDNEENATELVEATIKEADEDDDAEEEMNYGDILTTEISNVISTNETQIIDTPDGPIQLVKVKIPNENNEIEEAWIKIVP</sequence>
<evidence type="ECO:0000256" key="6">
    <source>
        <dbReference type="ARBA" id="ARBA00022771"/>
    </source>
</evidence>
<feature type="domain" description="C2H2-type" evidence="15">
    <location>
        <begin position="357"/>
        <end position="384"/>
    </location>
</feature>
<comment type="subcellular location">
    <subcellularLocation>
        <location evidence="1">Nucleus</location>
    </subcellularLocation>
</comment>
<name>A0A9N9QQF1_9CUCU</name>
<feature type="binding site" evidence="14">
    <location>
        <position position="8"/>
    </location>
    <ligand>
        <name>Zn(2+)</name>
        <dbReference type="ChEBI" id="CHEBI:29105"/>
    </ligand>
</feature>
<dbReference type="GO" id="GO:0040029">
    <property type="term" value="P:epigenetic regulation of gene expression"/>
    <property type="evidence" value="ECO:0007669"/>
    <property type="project" value="UniProtKB-ARBA"/>
</dbReference>
<dbReference type="GO" id="GO:0003682">
    <property type="term" value="F:chromatin binding"/>
    <property type="evidence" value="ECO:0007669"/>
    <property type="project" value="UniProtKB-ARBA"/>
</dbReference>
<dbReference type="InterPro" id="IPR012934">
    <property type="entry name" value="Znf_AD"/>
</dbReference>
<feature type="domain" description="C2H2-type" evidence="15">
    <location>
        <begin position="385"/>
        <end position="412"/>
    </location>
</feature>
<proteinExistence type="inferred from homology"/>
<feature type="domain" description="C2H2-type" evidence="15">
    <location>
        <begin position="498"/>
        <end position="526"/>
    </location>
</feature>
<accession>A0A9N9QQF1</accession>
<dbReference type="PROSITE" id="PS51915">
    <property type="entry name" value="ZAD"/>
    <property type="match status" value="1"/>
</dbReference>
<keyword evidence="4 14" id="KW-0479">Metal-binding</keyword>
<dbReference type="InterPro" id="IPR013087">
    <property type="entry name" value="Znf_C2H2_type"/>
</dbReference>
<feature type="binding site" evidence="14">
    <location>
        <position position="62"/>
    </location>
    <ligand>
        <name>Zn(2+)</name>
        <dbReference type="ChEBI" id="CHEBI:29105"/>
    </ligand>
</feature>
<keyword evidence="12" id="KW-0539">Nucleus</keyword>
<evidence type="ECO:0000313" key="17">
    <source>
        <dbReference type="EMBL" id="CAG9769877.1"/>
    </source>
</evidence>
<dbReference type="GO" id="GO:0000785">
    <property type="term" value="C:chromatin"/>
    <property type="evidence" value="ECO:0007669"/>
    <property type="project" value="UniProtKB-ARBA"/>
</dbReference>
<dbReference type="Gene3D" id="3.40.1800.20">
    <property type="match status" value="1"/>
</dbReference>
<dbReference type="SMART" id="SM00868">
    <property type="entry name" value="zf-AD"/>
    <property type="match status" value="1"/>
</dbReference>
<dbReference type="PANTHER" id="PTHR47772">
    <property type="entry name" value="ZINC FINGER PROTEIN 200"/>
    <property type="match status" value="1"/>
</dbReference>
<keyword evidence="11" id="KW-0804">Transcription</keyword>
<dbReference type="FunFam" id="3.30.160.60:FF:002343">
    <property type="entry name" value="Zinc finger protein 33A"/>
    <property type="match status" value="1"/>
</dbReference>
<keyword evidence="6 13" id="KW-0863">Zinc-finger</keyword>
<dbReference type="PROSITE" id="PS50157">
    <property type="entry name" value="ZINC_FINGER_C2H2_2"/>
    <property type="match status" value="12"/>
</dbReference>
<keyword evidence="5" id="KW-0677">Repeat</keyword>
<dbReference type="SMART" id="SM00355">
    <property type="entry name" value="ZnF_C2H2"/>
    <property type="match status" value="13"/>
</dbReference>
<dbReference type="Pfam" id="PF00096">
    <property type="entry name" value="zf-C2H2"/>
    <property type="match status" value="9"/>
</dbReference>
<evidence type="ECO:0000256" key="3">
    <source>
        <dbReference type="ARBA" id="ARBA00022499"/>
    </source>
</evidence>
<evidence type="ECO:0000259" key="15">
    <source>
        <dbReference type="PROSITE" id="PS50157"/>
    </source>
</evidence>
<keyword evidence="18" id="KW-1185">Reference proteome</keyword>
<dbReference type="GO" id="GO:0008270">
    <property type="term" value="F:zinc ion binding"/>
    <property type="evidence" value="ECO:0007669"/>
    <property type="project" value="UniProtKB-UniRule"/>
</dbReference>
<comment type="similarity">
    <text evidence="2">Belongs to the krueppel C2H2-type zinc-finger protein family.</text>
</comment>
<dbReference type="Gene3D" id="3.30.160.60">
    <property type="entry name" value="Classic Zinc Finger"/>
    <property type="match status" value="11"/>
</dbReference>
<feature type="domain" description="C2H2-type" evidence="15">
    <location>
        <begin position="442"/>
        <end position="469"/>
    </location>
</feature>
<evidence type="ECO:0000313" key="18">
    <source>
        <dbReference type="Proteomes" id="UP001152799"/>
    </source>
</evidence>
<dbReference type="OrthoDB" id="427030at2759"/>
<dbReference type="GO" id="GO:0032502">
    <property type="term" value="P:developmental process"/>
    <property type="evidence" value="ECO:0007669"/>
    <property type="project" value="UniProtKB-ARBA"/>
</dbReference>
<keyword evidence="7 14" id="KW-0862">Zinc</keyword>
<feature type="domain" description="C2H2-type" evidence="15">
    <location>
        <begin position="298"/>
        <end position="325"/>
    </location>
</feature>
<organism evidence="17 18">
    <name type="scientific">Ceutorhynchus assimilis</name>
    <name type="common">cabbage seed weevil</name>
    <dbReference type="NCBI Taxonomy" id="467358"/>
    <lineage>
        <taxon>Eukaryota</taxon>
        <taxon>Metazoa</taxon>
        <taxon>Ecdysozoa</taxon>
        <taxon>Arthropoda</taxon>
        <taxon>Hexapoda</taxon>
        <taxon>Insecta</taxon>
        <taxon>Pterygota</taxon>
        <taxon>Neoptera</taxon>
        <taxon>Endopterygota</taxon>
        <taxon>Coleoptera</taxon>
        <taxon>Polyphaga</taxon>
        <taxon>Cucujiformia</taxon>
        <taxon>Curculionidae</taxon>
        <taxon>Ceutorhynchinae</taxon>
        <taxon>Ceutorhynchus</taxon>
    </lineage>
</organism>